<organism evidence="1 2">
    <name type="scientific">Gossypium stocksii</name>
    <dbReference type="NCBI Taxonomy" id="47602"/>
    <lineage>
        <taxon>Eukaryota</taxon>
        <taxon>Viridiplantae</taxon>
        <taxon>Streptophyta</taxon>
        <taxon>Embryophyta</taxon>
        <taxon>Tracheophyta</taxon>
        <taxon>Spermatophyta</taxon>
        <taxon>Magnoliopsida</taxon>
        <taxon>eudicotyledons</taxon>
        <taxon>Gunneridae</taxon>
        <taxon>Pentapetalae</taxon>
        <taxon>rosids</taxon>
        <taxon>malvids</taxon>
        <taxon>Malvales</taxon>
        <taxon>Malvaceae</taxon>
        <taxon>Malvoideae</taxon>
        <taxon>Gossypium</taxon>
    </lineage>
</organism>
<comment type="caution">
    <text evidence="1">The sequence shown here is derived from an EMBL/GenBank/DDBJ whole genome shotgun (WGS) entry which is preliminary data.</text>
</comment>
<protein>
    <submittedName>
        <fullName evidence="1">Uncharacterized protein</fullName>
    </submittedName>
</protein>
<sequence length="78" mass="9210">MAEADDDQQTVPKVITYLSFLLQRVAESNDKRRLFQSQKMFVFHGLTRPTISITTYLHRIFNQMLQQCILCQSGRHQH</sequence>
<evidence type="ECO:0000313" key="2">
    <source>
        <dbReference type="Proteomes" id="UP000828251"/>
    </source>
</evidence>
<reference evidence="1 2" key="1">
    <citation type="journal article" date="2021" name="Plant Biotechnol. J.">
        <title>Multi-omics assisted identification of the key and species-specific regulatory components of drought-tolerant mechanisms in Gossypium stocksii.</title>
        <authorList>
            <person name="Yu D."/>
            <person name="Ke L."/>
            <person name="Zhang D."/>
            <person name="Wu Y."/>
            <person name="Sun Y."/>
            <person name="Mei J."/>
            <person name="Sun J."/>
            <person name="Sun Y."/>
        </authorList>
    </citation>
    <scope>NUCLEOTIDE SEQUENCE [LARGE SCALE GENOMIC DNA]</scope>
    <source>
        <strain evidence="2">cv. E1</strain>
        <tissue evidence="1">Leaf</tissue>
    </source>
</reference>
<dbReference type="Gene3D" id="1.10.472.10">
    <property type="entry name" value="Cyclin-like"/>
    <property type="match status" value="1"/>
</dbReference>
<name>A0A9D4A420_9ROSI</name>
<proteinExistence type="predicted"/>
<accession>A0A9D4A420</accession>
<dbReference type="Proteomes" id="UP000828251">
    <property type="component" value="Unassembled WGS sequence"/>
</dbReference>
<gene>
    <name evidence="1" type="ORF">J1N35_016291</name>
</gene>
<dbReference type="OrthoDB" id="337735at2759"/>
<evidence type="ECO:0000313" key="1">
    <source>
        <dbReference type="EMBL" id="KAH1089034.1"/>
    </source>
</evidence>
<keyword evidence="2" id="KW-1185">Reference proteome</keyword>
<dbReference type="AlphaFoldDB" id="A0A9D4A420"/>
<dbReference type="EMBL" id="JAIQCV010000006">
    <property type="protein sequence ID" value="KAH1089034.1"/>
    <property type="molecule type" value="Genomic_DNA"/>
</dbReference>